<dbReference type="EMBL" id="MGJA01000006">
    <property type="protein sequence ID" value="OGM97946.1"/>
    <property type="molecule type" value="Genomic_DNA"/>
</dbReference>
<sequence>MEYQTGISQVTVEAALRAGDNPEAKVADEEAAKRFRIFSPILYCELIVYHRQGIPLGSPLDFAVIRHIAKRFHV</sequence>
<reference evidence="1 2" key="1">
    <citation type="journal article" date="2016" name="Nat. Commun.">
        <title>Thousands of microbial genomes shed light on interconnected biogeochemical processes in an aquifer system.</title>
        <authorList>
            <person name="Anantharaman K."/>
            <person name="Brown C.T."/>
            <person name="Hug L.A."/>
            <person name="Sharon I."/>
            <person name="Castelle C.J."/>
            <person name="Probst A.J."/>
            <person name="Thomas B.C."/>
            <person name="Singh A."/>
            <person name="Wilkins M.J."/>
            <person name="Karaoz U."/>
            <person name="Brodie E.L."/>
            <person name="Williams K.H."/>
            <person name="Hubbard S.S."/>
            <person name="Banfield J.F."/>
        </authorList>
    </citation>
    <scope>NUCLEOTIDE SEQUENCE [LARGE SCALE GENOMIC DNA]</scope>
</reference>
<proteinExistence type="predicted"/>
<gene>
    <name evidence="1" type="ORF">A2735_00945</name>
</gene>
<dbReference type="STRING" id="1802660.A2735_00945"/>
<evidence type="ECO:0000313" key="1">
    <source>
        <dbReference type="EMBL" id="OGM97946.1"/>
    </source>
</evidence>
<accession>A0A1F8EAP7</accession>
<protein>
    <submittedName>
        <fullName evidence="1">Uncharacterized protein</fullName>
    </submittedName>
</protein>
<dbReference type="Proteomes" id="UP000178520">
    <property type="component" value="Unassembled WGS sequence"/>
</dbReference>
<comment type="caution">
    <text evidence="1">The sequence shown here is derived from an EMBL/GenBank/DDBJ whole genome shotgun (WGS) entry which is preliminary data.</text>
</comment>
<name>A0A1F8EAP7_9BACT</name>
<organism evidence="1 2">
    <name type="scientific">Candidatus Yanofskybacteria bacterium RIFCSPHIGHO2_01_FULL_41_21</name>
    <dbReference type="NCBI Taxonomy" id="1802660"/>
    <lineage>
        <taxon>Bacteria</taxon>
        <taxon>Candidatus Yanofskyibacteriota</taxon>
    </lineage>
</organism>
<dbReference type="AlphaFoldDB" id="A0A1F8EAP7"/>
<evidence type="ECO:0000313" key="2">
    <source>
        <dbReference type="Proteomes" id="UP000178520"/>
    </source>
</evidence>